<gene>
    <name evidence="1" type="ORF">S06H3_26863</name>
</gene>
<dbReference type="EMBL" id="BARV01015552">
    <property type="protein sequence ID" value="GAI31546.1"/>
    <property type="molecule type" value="Genomic_DNA"/>
</dbReference>
<name>X1NMW2_9ZZZZ</name>
<evidence type="ECO:0000313" key="1">
    <source>
        <dbReference type="EMBL" id="GAI31546.1"/>
    </source>
</evidence>
<proteinExistence type="predicted"/>
<protein>
    <submittedName>
        <fullName evidence="1">Uncharacterized protein</fullName>
    </submittedName>
</protein>
<dbReference type="AlphaFoldDB" id="X1NMW2"/>
<comment type="caution">
    <text evidence="1">The sequence shown here is derived from an EMBL/GenBank/DDBJ whole genome shotgun (WGS) entry which is preliminary data.</text>
</comment>
<accession>X1NMW2</accession>
<sequence length="80" mass="8735">MMPGVDPQKLAQVQQVSRYIKGEIVIDYNVGTVTIRMLSDNQQAVQMIPGLLGQFAEGLAVQLQSFFAIQGEIIEVGKKG</sequence>
<reference evidence="1" key="1">
    <citation type="journal article" date="2014" name="Front. Microbiol.">
        <title>High frequency of phylogenetically diverse reductive dehalogenase-homologous genes in deep subseafloor sedimentary metagenomes.</title>
        <authorList>
            <person name="Kawai M."/>
            <person name="Futagami T."/>
            <person name="Toyoda A."/>
            <person name="Takaki Y."/>
            <person name="Nishi S."/>
            <person name="Hori S."/>
            <person name="Arai W."/>
            <person name="Tsubouchi T."/>
            <person name="Morono Y."/>
            <person name="Uchiyama I."/>
            <person name="Ito T."/>
            <person name="Fujiyama A."/>
            <person name="Inagaki F."/>
            <person name="Takami H."/>
        </authorList>
    </citation>
    <scope>NUCLEOTIDE SEQUENCE</scope>
    <source>
        <strain evidence="1">Expedition CK06-06</strain>
    </source>
</reference>
<organism evidence="1">
    <name type="scientific">marine sediment metagenome</name>
    <dbReference type="NCBI Taxonomy" id="412755"/>
    <lineage>
        <taxon>unclassified sequences</taxon>
        <taxon>metagenomes</taxon>
        <taxon>ecological metagenomes</taxon>
    </lineage>
</organism>